<gene>
    <name evidence="1" type="ORF">PIB30_059982</name>
</gene>
<accession>A0ABU6ZJ48</accession>
<dbReference type="Proteomes" id="UP001341840">
    <property type="component" value="Unassembled WGS sequence"/>
</dbReference>
<comment type="caution">
    <text evidence="1">The sequence shown here is derived from an EMBL/GenBank/DDBJ whole genome shotgun (WGS) entry which is preliminary data.</text>
</comment>
<organism evidence="1 2">
    <name type="scientific">Stylosanthes scabra</name>
    <dbReference type="NCBI Taxonomy" id="79078"/>
    <lineage>
        <taxon>Eukaryota</taxon>
        <taxon>Viridiplantae</taxon>
        <taxon>Streptophyta</taxon>
        <taxon>Embryophyta</taxon>
        <taxon>Tracheophyta</taxon>
        <taxon>Spermatophyta</taxon>
        <taxon>Magnoliopsida</taxon>
        <taxon>eudicotyledons</taxon>
        <taxon>Gunneridae</taxon>
        <taxon>Pentapetalae</taxon>
        <taxon>rosids</taxon>
        <taxon>fabids</taxon>
        <taxon>Fabales</taxon>
        <taxon>Fabaceae</taxon>
        <taxon>Papilionoideae</taxon>
        <taxon>50 kb inversion clade</taxon>
        <taxon>dalbergioids sensu lato</taxon>
        <taxon>Dalbergieae</taxon>
        <taxon>Pterocarpus clade</taxon>
        <taxon>Stylosanthes</taxon>
    </lineage>
</organism>
<name>A0ABU6ZJ48_9FABA</name>
<keyword evidence="2" id="KW-1185">Reference proteome</keyword>
<proteinExistence type="predicted"/>
<sequence>MFIGLIATTPLHSPLRPLTSTLHVDAFNHTNPSSSAATSRTSAPFFLITVKECIPCCIVPTNPHLVIAFAVSASPHSSLRRGSHCQRFHRRCSNHCSKPHSLFYQPLLQSLLSISSSFFCQVCAQVLLPQLLIPFSLLICISEGTTKLQGNRKKHKINTSLSVTKLPRKRQAWEVELTKDLQMELDIL</sequence>
<evidence type="ECO:0000313" key="2">
    <source>
        <dbReference type="Proteomes" id="UP001341840"/>
    </source>
</evidence>
<dbReference type="EMBL" id="JASCZI010272384">
    <property type="protein sequence ID" value="MED6221975.1"/>
    <property type="molecule type" value="Genomic_DNA"/>
</dbReference>
<protein>
    <submittedName>
        <fullName evidence="1">Uncharacterized protein</fullName>
    </submittedName>
</protein>
<evidence type="ECO:0000313" key="1">
    <source>
        <dbReference type="EMBL" id="MED6221975.1"/>
    </source>
</evidence>
<reference evidence="1 2" key="1">
    <citation type="journal article" date="2023" name="Plants (Basel)">
        <title>Bridging the Gap: Combining Genomics and Transcriptomics Approaches to Understand Stylosanthes scabra, an Orphan Legume from the Brazilian Caatinga.</title>
        <authorList>
            <person name="Ferreira-Neto J.R.C."/>
            <person name="da Silva M.D."/>
            <person name="Binneck E."/>
            <person name="de Melo N.F."/>
            <person name="da Silva R.H."/>
            <person name="de Melo A.L.T.M."/>
            <person name="Pandolfi V."/>
            <person name="Bustamante F.O."/>
            <person name="Brasileiro-Vidal A.C."/>
            <person name="Benko-Iseppon A.M."/>
        </authorList>
    </citation>
    <scope>NUCLEOTIDE SEQUENCE [LARGE SCALE GENOMIC DNA]</scope>
    <source>
        <tissue evidence="1">Leaves</tissue>
    </source>
</reference>